<keyword evidence="4" id="KW-0479">Metal-binding</keyword>
<keyword evidence="12" id="KW-1185">Reference proteome</keyword>
<dbReference type="GO" id="GO:0004049">
    <property type="term" value="F:anthranilate synthase activity"/>
    <property type="evidence" value="ECO:0007669"/>
    <property type="project" value="UniProtKB-EC"/>
</dbReference>
<accession>A0A0K1PL98</accession>
<dbReference type="PANTHER" id="PTHR11236">
    <property type="entry name" value="AMINOBENZOATE/ANTHRANILATE SYNTHASE"/>
    <property type="match status" value="1"/>
</dbReference>
<evidence type="ECO:0000313" key="12">
    <source>
        <dbReference type="Proteomes" id="UP000064967"/>
    </source>
</evidence>
<evidence type="ECO:0000256" key="3">
    <source>
        <dbReference type="ARBA" id="ARBA00020653"/>
    </source>
</evidence>
<dbReference type="Pfam" id="PF00425">
    <property type="entry name" value="Chorismate_bind"/>
    <property type="match status" value="1"/>
</dbReference>
<evidence type="ECO:0000313" key="11">
    <source>
        <dbReference type="EMBL" id="AKU94181.1"/>
    </source>
</evidence>
<keyword evidence="5" id="KW-0460">Magnesium</keyword>
<dbReference type="PANTHER" id="PTHR11236:SF48">
    <property type="entry name" value="ISOCHORISMATE SYNTHASE MENF"/>
    <property type="match status" value="1"/>
</dbReference>
<evidence type="ECO:0000259" key="9">
    <source>
        <dbReference type="Pfam" id="PF00425"/>
    </source>
</evidence>
<name>A0A0K1PL98_9BACT</name>
<comment type="catalytic activity">
    <reaction evidence="8">
        <text>chorismate + L-glutamine = anthranilate + pyruvate + L-glutamate + H(+)</text>
        <dbReference type="Rhea" id="RHEA:21732"/>
        <dbReference type="ChEBI" id="CHEBI:15361"/>
        <dbReference type="ChEBI" id="CHEBI:15378"/>
        <dbReference type="ChEBI" id="CHEBI:16567"/>
        <dbReference type="ChEBI" id="CHEBI:29748"/>
        <dbReference type="ChEBI" id="CHEBI:29985"/>
        <dbReference type="ChEBI" id="CHEBI:58359"/>
        <dbReference type="EC" id="4.1.3.27"/>
    </reaction>
</comment>
<protein>
    <recommendedName>
        <fullName evidence="3">Anthranilate synthase component 1</fullName>
    </recommendedName>
</protein>
<feature type="domain" description="Chorismate-utilising enzyme C-terminal" evidence="9">
    <location>
        <begin position="229"/>
        <end position="489"/>
    </location>
</feature>
<evidence type="ECO:0000256" key="1">
    <source>
        <dbReference type="ARBA" id="ARBA00001946"/>
    </source>
</evidence>
<dbReference type="SUPFAM" id="SSF56322">
    <property type="entry name" value="ADC synthase"/>
    <property type="match status" value="1"/>
</dbReference>
<dbReference type="InterPro" id="IPR015890">
    <property type="entry name" value="Chorismate_C"/>
</dbReference>
<dbReference type="RefSeq" id="WP_146645817.1">
    <property type="nucleotide sequence ID" value="NZ_CP012333.1"/>
</dbReference>
<dbReference type="InterPro" id="IPR006805">
    <property type="entry name" value="Anth_synth_I_N"/>
</dbReference>
<dbReference type="GO" id="GO:0046872">
    <property type="term" value="F:metal ion binding"/>
    <property type="evidence" value="ECO:0007669"/>
    <property type="project" value="UniProtKB-KW"/>
</dbReference>
<dbReference type="PRINTS" id="PR00095">
    <property type="entry name" value="ANTSNTHASEI"/>
</dbReference>
<dbReference type="GO" id="GO:0000162">
    <property type="term" value="P:L-tryptophan biosynthetic process"/>
    <property type="evidence" value="ECO:0007669"/>
    <property type="project" value="TreeGrafter"/>
</dbReference>
<evidence type="ECO:0000256" key="7">
    <source>
        <dbReference type="ARBA" id="ARBA00025634"/>
    </source>
</evidence>
<dbReference type="EMBL" id="CP012333">
    <property type="protein sequence ID" value="AKU94181.1"/>
    <property type="molecule type" value="Genomic_DNA"/>
</dbReference>
<dbReference type="InterPro" id="IPR005801">
    <property type="entry name" value="ADC_synthase"/>
</dbReference>
<comment type="function">
    <text evidence="7">Part of a heterotetrameric complex that catalyzes the two-step biosynthesis of anthranilate, an intermediate in the biosynthesis of L-tryptophan. In the first step, the glutamine-binding beta subunit (TrpG) of anthranilate synthase (AS) provides the glutamine amidotransferase activity which generates ammonia as a substrate that, along with chorismate, is used in the second step, catalyzed by the large alpha subunit of AS (TrpE) to produce anthranilate. In the absence of TrpG, TrpE can synthesize anthranilate directly from chorismate and high concentrations of ammonia.</text>
</comment>
<comment type="cofactor">
    <cofactor evidence="1">
        <name>Mg(2+)</name>
        <dbReference type="ChEBI" id="CHEBI:18420"/>
    </cofactor>
</comment>
<evidence type="ECO:0000259" key="10">
    <source>
        <dbReference type="Pfam" id="PF04715"/>
    </source>
</evidence>
<organism evidence="11 12">
    <name type="scientific">Labilithrix luteola</name>
    <dbReference type="NCBI Taxonomy" id="1391654"/>
    <lineage>
        <taxon>Bacteria</taxon>
        <taxon>Pseudomonadati</taxon>
        <taxon>Myxococcota</taxon>
        <taxon>Polyangia</taxon>
        <taxon>Polyangiales</taxon>
        <taxon>Labilitrichaceae</taxon>
        <taxon>Labilithrix</taxon>
    </lineage>
</organism>
<dbReference type="STRING" id="1391654.AKJ09_00845"/>
<dbReference type="Pfam" id="PF04715">
    <property type="entry name" value="Anth_synt_I_N"/>
    <property type="match status" value="1"/>
</dbReference>
<dbReference type="AlphaFoldDB" id="A0A0K1PL98"/>
<dbReference type="OrthoDB" id="9803598at2"/>
<dbReference type="PATRIC" id="fig|1391654.3.peg.856"/>
<evidence type="ECO:0000256" key="5">
    <source>
        <dbReference type="ARBA" id="ARBA00022842"/>
    </source>
</evidence>
<evidence type="ECO:0000256" key="2">
    <source>
        <dbReference type="ARBA" id="ARBA00011575"/>
    </source>
</evidence>
<reference evidence="11 12" key="1">
    <citation type="submission" date="2015-08" db="EMBL/GenBank/DDBJ databases">
        <authorList>
            <person name="Babu N.S."/>
            <person name="Beckwith C.J."/>
            <person name="Beseler K.G."/>
            <person name="Brison A."/>
            <person name="Carone J.V."/>
            <person name="Caskin T.P."/>
            <person name="Diamond M."/>
            <person name="Durham M.E."/>
            <person name="Foxe J.M."/>
            <person name="Go M."/>
            <person name="Henderson B.A."/>
            <person name="Jones I.B."/>
            <person name="McGettigan J.A."/>
            <person name="Micheletti S.J."/>
            <person name="Nasrallah M.E."/>
            <person name="Ortiz D."/>
            <person name="Piller C.R."/>
            <person name="Privatt S.R."/>
            <person name="Schneider S.L."/>
            <person name="Sharp S."/>
            <person name="Smith T.C."/>
            <person name="Stanton J.D."/>
            <person name="Ullery H.E."/>
            <person name="Wilson R.J."/>
            <person name="Serrano M.G."/>
            <person name="Buck G."/>
            <person name="Lee V."/>
            <person name="Wang Y."/>
            <person name="Carvalho R."/>
            <person name="Voegtly L."/>
            <person name="Shi R."/>
            <person name="Duckworth R."/>
            <person name="Johnson A."/>
            <person name="Loviza R."/>
            <person name="Walstead R."/>
            <person name="Shah Z."/>
            <person name="Kiflezghi M."/>
            <person name="Wade K."/>
            <person name="Ball S.L."/>
            <person name="Bradley K.W."/>
            <person name="Asai D.J."/>
            <person name="Bowman C.A."/>
            <person name="Russell D.A."/>
            <person name="Pope W.H."/>
            <person name="Jacobs-Sera D."/>
            <person name="Hendrix R.W."/>
            <person name="Hatfull G.F."/>
        </authorList>
    </citation>
    <scope>NUCLEOTIDE SEQUENCE [LARGE SCALE GENOMIC DNA]</scope>
    <source>
        <strain evidence="11 12">DSM 27648</strain>
    </source>
</reference>
<sequence>MSKRADIVTRTIVGDTLTPVRAYAALRAADPTGASFLLESVVGGERWGRYSVLGYRPRYEAILGRDGWALRHGSGAKPGAALPSLGEVQASDPLASIGPLLRSPEGTRAALSGFGQGGYLAAPPSATAARFTTAHVGYLAWDIVHLIDNIKAGSDDTWRKHYVPLAHLLGGAVVVVFDGLAQTVTIAAEDEADVERALADMSREPKLTDIGVPDRSRIPSDVTVNLDDAGYKERVEAAKEYIRAGDAFQIVLARSFSVPRQGRDAFDVYRAMRLLNPSPYMYFLDLPPTVEGGERLRIAGASPETMVRLQDGTMTVRPLAGTRPRGKTEEEDLRLETELLADPKERAEHVMLIDLGRNDVGRVADVGSVHLTKKMEIERYSHVMHIVSEVRGMVSPEVPPLDVVHAAFPAGTLSGAPKLRAMQIIRELEAKPRGIYGGAIGYVSQTGDVDFAIAIRTMVEKGDTFEVSAGAGVVEASDPQAEADETRNKARSVLCAIEAAPKNVTYSATQLR</sequence>
<evidence type="ECO:0000256" key="4">
    <source>
        <dbReference type="ARBA" id="ARBA00022723"/>
    </source>
</evidence>
<feature type="domain" description="Anthranilate synthase component I N-terminal" evidence="10">
    <location>
        <begin position="15"/>
        <end position="186"/>
    </location>
</feature>
<dbReference type="KEGG" id="llu:AKJ09_00845"/>
<keyword evidence="6" id="KW-0456">Lyase</keyword>
<dbReference type="InterPro" id="IPR019999">
    <property type="entry name" value="Anth_synth_I-like"/>
</dbReference>
<dbReference type="Gene3D" id="3.60.120.10">
    <property type="entry name" value="Anthranilate synthase"/>
    <property type="match status" value="1"/>
</dbReference>
<dbReference type="Proteomes" id="UP000064967">
    <property type="component" value="Chromosome"/>
</dbReference>
<gene>
    <name evidence="11" type="ORF">AKJ09_00845</name>
</gene>
<evidence type="ECO:0000256" key="8">
    <source>
        <dbReference type="ARBA" id="ARBA00047683"/>
    </source>
</evidence>
<proteinExistence type="predicted"/>
<evidence type="ECO:0000256" key="6">
    <source>
        <dbReference type="ARBA" id="ARBA00023239"/>
    </source>
</evidence>
<comment type="subunit">
    <text evidence="2">Heterotetramer consisting of two non-identical subunits: a beta subunit (TrpG) and a large alpha subunit (TrpE).</text>
</comment>